<reference evidence="2" key="1">
    <citation type="submission" date="2020-05" db="UniProtKB">
        <authorList>
            <consortium name="EnsemblMetazoa"/>
        </authorList>
    </citation>
    <scope>IDENTIFICATION</scope>
    <source>
        <strain evidence="2">BB02</strain>
    </source>
</reference>
<sequence>MLQREREIVLSLVDDVLRFCICWSCRHGTTESLIKHLSRTWTHFGVPVVSSSSINKMITLIAWMYLGANLGQSQTTTRLPTAPSPSPILHNSSTTSAASSTTTSTTTTTRSPQTFRPDATSTVSPFGQGQRNITQQDGSVWLRCVGQSRPREETTVVNLLTSWCQQNETIVGCLSRDFGSSRLNNAFDFFVNLTFNQQRLRRKSVELCSRYQEKKDKFGCALTSNQSHASSCLGSFSSGLAHIFGLHTDKKMPLELLRDVACDVLLQTTLCLRDSLTACEEDVQTVLVNYYSLVYNDTCIAKFGQSSGTILPETVVDKCAKEAAERMPSNQHEPASLRDFLILGLRTDCKTYPVRYECYGRELGNITNFRDFWLSLTFDYDNAMASQKTYCDQIETKVISKISENCFTQAHPNLASCEIGFGRELEAIRDEWFGNANLDGLELQTMACRTSMARAACLNHAMQPCGSEVATIMAVSEMGILPDICRQLLVPESSPQDLLNKSDNDLTLDRPHYNPNGNQVNGVDRSRGNSNPISSSTPNHLRSGETTQVVPRRSTTSTTTTNNNPKSEITGNVHPNSAQLSPSNNSSRLRTDPTPNSHQQNVSTTTIKQQHNSNEASSGQINIAVFIFLSVFWLSCIT</sequence>
<feature type="compositionally biased region" description="Basic and acidic residues" evidence="1">
    <location>
        <begin position="500"/>
        <end position="512"/>
    </location>
</feature>
<dbReference type="KEGG" id="bgt:106051557"/>
<gene>
    <name evidence="2" type="primary">106051557</name>
</gene>
<proteinExistence type="predicted"/>
<accession>A0A2C9L5E4</accession>
<evidence type="ECO:0000256" key="1">
    <source>
        <dbReference type="SAM" id="MobiDB-lite"/>
    </source>
</evidence>
<dbReference type="AlphaFoldDB" id="A0A2C9L5E4"/>
<dbReference type="EnsemblMetazoa" id="BGLB027130-RA">
    <property type="protein sequence ID" value="BGLB027130-PA"/>
    <property type="gene ID" value="BGLB027130"/>
</dbReference>
<evidence type="ECO:0000313" key="3">
    <source>
        <dbReference type="Proteomes" id="UP000076420"/>
    </source>
</evidence>
<dbReference type="OrthoDB" id="6136825at2759"/>
<feature type="compositionally biased region" description="Polar residues" evidence="1">
    <location>
        <begin position="566"/>
        <end position="613"/>
    </location>
</feature>
<organism evidence="2 3">
    <name type="scientific">Biomphalaria glabrata</name>
    <name type="common">Bloodfluke planorb</name>
    <name type="synonym">Freshwater snail</name>
    <dbReference type="NCBI Taxonomy" id="6526"/>
    <lineage>
        <taxon>Eukaryota</taxon>
        <taxon>Metazoa</taxon>
        <taxon>Spiralia</taxon>
        <taxon>Lophotrochozoa</taxon>
        <taxon>Mollusca</taxon>
        <taxon>Gastropoda</taxon>
        <taxon>Heterobranchia</taxon>
        <taxon>Euthyneura</taxon>
        <taxon>Panpulmonata</taxon>
        <taxon>Hygrophila</taxon>
        <taxon>Lymnaeoidea</taxon>
        <taxon>Planorbidae</taxon>
        <taxon>Biomphalaria</taxon>
    </lineage>
</organism>
<feature type="compositionally biased region" description="Low complexity" evidence="1">
    <location>
        <begin position="546"/>
        <end position="565"/>
    </location>
</feature>
<dbReference type="VEuPathDB" id="VectorBase:BGLB027130"/>
<feature type="region of interest" description="Disordered" evidence="1">
    <location>
        <begin position="496"/>
        <end position="613"/>
    </location>
</feature>
<name>A0A2C9L5E4_BIOGL</name>
<dbReference type="VEuPathDB" id="VectorBase:BGLAX_035792"/>
<feature type="region of interest" description="Disordered" evidence="1">
    <location>
        <begin position="74"/>
        <end position="132"/>
    </location>
</feature>
<feature type="compositionally biased region" description="Polar residues" evidence="1">
    <location>
        <begin position="528"/>
        <end position="540"/>
    </location>
</feature>
<evidence type="ECO:0000313" key="2">
    <source>
        <dbReference type="EnsemblMetazoa" id="BGLB027130-PA"/>
    </source>
</evidence>
<feature type="compositionally biased region" description="Polar residues" evidence="1">
    <location>
        <begin position="110"/>
        <end position="132"/>
    </location>
</feature>
<protein>
    <submittedName>
        <fullName evidence="2">Uncharacterized protein</fullName>
    </submittedName>
</protein>
<feature type="compositionally biased region" description="Low complexity" evidence="1">
    <location>
        <begin position="92"/>
        <end position="109"/>
    </location>
</feature>
<dbReference type="Proteomes" id="UP000076420">
    <property type="component" value="Unassembled WGS sequence"/>
</dbReference>